<dbReference type="PANTHER" id="PTHR43316">
    <property type="entry name" value="HYDROLASE, HALOACID DELAHOGENASE-RELATED"/>
    <property type="match status" value="1"/>
</dbReference>
<dbReference type="SUPFAM" id="SSF56784">
    <property type="entry name" value="HAD-like"/>
    <property type="match status" value="1"/>
</dbReference>
<accession>A0A6J4LRP4</accession>
<evidence type="ECO:0000256" key="2">
    <source>
        <dbReference type="ARBA" id="ARBA00022801"/>
    </source>
</evidence>
<sequence>MPLPTVVLDVNETLSDLGALAPALREVGAPEGLLATWFAATLRDGFALTLHGEPAPFAEVARAVLVGLLSQQPGLVGDADEAAGTVLDAFRRLPVHPDVPDGLRALADAGLEVVTLSNGTTAVARTLLESAGVRDRVSRVLSVEDAGVWKPGRAAYAHAEAATGRSGADLLLVAVHPWDLDGAARAGWRTAHLDRTGTPWPSVFRPPTHRIRTLAELATVLG</sequence>
<dbReference type="GO" id="GO:0019120">
    <property type="term" value="F:hydrolase activity, acting on acid halide bonds, in C-halide compounds"/>
    <property type="evidence" value="ECO:0007669"/>
    <property type="project" value="InterPro"/>
</dbReference>
<dbReference type="Gene3D" id="3.40.50.1000">
    <property type="entry name" value="HAD superfamily/HAD-like"/>
    <property type="match status" value="1"/>
</dbReference>
<dbReference type="EMBL" id="CADCTS010000505">
    <property type="protein sequence ID" value="CAA9340294.1"/>
    <property type="molecule type" value="Genomic_DNA"/>
</dbReference>
<dbReference type="NCBIfam" id="TIGR01428">
    <property type="entry name" value="HAD_type_II"/>
    <property type="match status" value="1"/>
</dbReference>
<evidence type="ECO:0000313" key="3">
    <source>
        <dbReference type="EMBL" id="CAA9340294.1"/>
    </source>
</evidence>
<dbReference type="InterPro" id="IPR036412">
    <property type="entry name" value="HAD-like_sf"/>
</dbReference>
<protein>
    <submittedName>
        <fullName evidence="3">FMN hydrolase 5-Amino-6-(5'-phosphoribitylamino)uracil phosphatase</fullName>
        <ecNumber evidence="3">3.1.3.-</ecNumber>
    </submittedName>
</protein>
<name>A0A6J4LRP4_9ACTN</name>
<dbReference type="InterPro" id="IPR023214">
    <property type="entry name" value="HAD_sf"/>
</dbReference>
<comment type="similarity">
    <text evidence="1">Belongs to the HAD-like hydrolase superfamily. S-2-haloalkanoic acid dehalogenase family.</text>
</comment>
<proteinExistence type="inferred from homology"/>
<evidence type="ECO:0000256" key="1">
    <source>
        <dbReference type="ARBA" id="ARBA00008106"/>
    </source>
</evidence>
<dbReference type="Pfam" id="PF00702">
    <property type="entry name" value="Hydrolase"/>
    <property type="match status" value="1"/>
</dbReference>
<dbReference type="AlphaFoldDB" id="A0A6J4LRP4"/>
<dbReference type="InterPro" id="IPR051540">
    <property type="entry name" value="S-2-haloacid_dehalogenase"/>
</dbReference>
<dbReference type="InterPro" id="IPR006439">
    <property type="entry name" value="HAD-SF_hydro_IA"/>
</dbReference>
<dbReference type="InterPro" id="IPR006328">
    <property type="entry name" value="2-HAD"/>
</dbReference>
<reference evidence="3" key="1">
    <citation type="submission" date="2020-02" db="EMBL/GenBank/DDBJ databases">
        <authorList>
            <person name="Meier V. D."/>
        </authorList>
    </citation>
    <scope>NUCLEOTIDE SEQUENCE</scope>
    <source>
        <strain evidence="3">AVDCRST_MAG48</strain>
    </source>
</reference>
<gene>
    <name evidence="3" type="ORF">AVDCRST_MAG48-3598</name>
</gene>
<dbReference type="Gene3D" id="1.10.150.240">
    <property type="entry name" value="Putative phosphatase, domain 2"/>
    <property type="match status" value="1"/>
</dbReference>
<dbReference type="PRINTS" id="PR00413">
    <property type="entry name" value="HADHALOGNASE"/>
</dbReference>
<keyword evidence="2 3" id="KW-0378">Hydrolase</keyword>
<dbReference type="PANTHER" id="PTHR43316:SF3">
    <property type="entry name" value="HALOACID DEHALOGENASE, TYPE II (AFU_ORTHOLOGUE AFUA_2G07750)-RELATED"/>
    <property type="match status" value="1"/>
</dbReference>
<organism evidence="3">
    <name type="scientific">uncultured Friedmanniella sp</name>
    <dbReference type="NCBI Taxonomy" id="335381"/>
    <lineage>
        <taxon>Bacteria</taxon>
        <taxon>Bacillati</taxon>
        <taxon>Actinomycetota</taxon>
        <taxon>Actinomycetes</taxon>
        <taxon>Propionibacteriales</taxon>
        <taxon>Nocardioidaceae</taxon>
        <taxon>Friedmanniella</taxon>
        <taxon>environmental samples</taxon>
    </lineage>
</organism>
<dbReference type="EC" id="3.1.3.-" evidence="3"/>
<dbReference type="InterPro" id="IPR023198">
    <property type="entry name" value="PGP-like_dom2"/>
</dbReference>